<proteinExistence type="predicted"/>
<evidence type="ECO:0000313" key="2">
    <source>
        <dbReference type="Proteomes" id="UP001163324"/>
    </source>
</evidence>
<dbReference type="Proteomes" id="UP001163324">
    <property type="component" value="Chromosome 5"/>
</dbReference>
<organism evidence="1 2">
    <name type="scientific">Trichothecium roseum</name>
    <dbReference type="NCBI Taxonomy" id="47278"/>
    <lineage>
        <taxon>Eukaryota</taxon>
        <taxon>Fungi</taxon>
        <taxon>Dikarya</taxon>
        <taxon>Ascomycota</taxon>
        <taxon>Pezizomycotina</taxon>
        <taxon>Sordariomycetes</taxon>
        <taxon>Hypocreomycetidae</taxon>
        <taxon>Hypocreales</taxon>
        <taxon>Hypocreales incertae sedis</taxon>
        <taxon>Trichothecium</taxon>
    </lineage>
</organism>
<comment type="caution">
    <text evidence="1">The sequence shown here is derived from an EMBL/GenBank/DDBJ whole genome shotgun (WGS) entry which is preliminary data.</text>
</comment>
<evidence type="ECO:0000313" key="1">
    <source>
        <dbReference type="EMBL" id="KAI9899431.1"/>
    </source>
</evidence>
<dbReference type="EMBL" id="CM047944">
    <property type="protein sequence ID" value="KAI9899431.1"/>
    <property type="molecule type" value="Genomic_DNA"/>
</dbReference>
<protein>
    <submittedName>
        <fullName evidence="1">Uncharacterized protein</fullName>
    </submittedName>
</protein>
<accession>A0ACC0UZF5</accession>
<sequence>MPSNTSKTNSNNVTSDAVSEVTLVDTYGSAVDSKSGAPAKPQGLKAKLKSMASGSSKPADPYKSWEARSTALMR</sequence>
<gene>
    <name evidence="1" type="ORF">N3K66_005892</name>
</gene>
<keyword evidence="2" id="KW-1185">Reference proteome</keyword>
<reference evidence="1" key="1">
    <citation type="submission" date="2022-10" db="EMBL/GenBank/DDBJ databases">
        <title>Complete Genome of Trichothecium roseum strain YXFP-22015, a Plant Pathogen Isolated from Citrus.</title>
        <authorList>
            <person name="Wang Y."/>
            <person name="Zhu L."/>
        </authorList>
    </citation>
    <scope>NUCLEOTIDE SEQUENCE</scope>
    <source>
        <strain evidence="1">YXFP-22015</strain>
    </source>
</reference>
<name>A0ACC0UZF5_9HYPO</name>